<feature type="chain" id="PRO_5005517492" evidence="7">
    <location>
        <begin position="26"/>
        <end position="364"/>
    </location>
</feature>
<name>A0A0K8RDJ7_IXORI</name>
<dbReference type="EMBL" id="GADI01004598">
    <property type="protein sequence ID" value="JAA69210.1"/>
    <property type="molecule type" value="mRNA"/>
</dbReference>
<feature type="signal peptide" evidence="7">
    <location>
        <begin position="1"/>
        <end position="25"/>
    </location>
</feature>
<dbReference type="Pfam" id="PF03227">
    <property type="entry name" value="GILT"/>
    <property type="match status" value="1"/>
</dbReference>
<comment type="similarity">
    <text evidence="2">Belongs to the GILT family.</text>
</comment>
<organism evidence="8">
    <name type="scientific">Ixodes ricinus</name>
    <name type="common">Common tick</name>
    <name type="synonym">Acarus ricinus</name>
    <dbReference type="NCBI Taxonomy" id="34613"/>
    <lineage>
        <taxon>Eukaryota</taxon>
        <taxon>Metazoa</taxon>
        <taxon>Ecdysozoa</taxon>
        <taxon>Arthropoda</taxon>
        <taxon>Chelicerata</taxon>
        <taxon>Arachnida</taxon>
        <taxon>Acari</taxon>
        <taxon>Parasitiformes</taxon>
        <taxon>Ixodida</taxon>
        <taxon>Ixodoidea</taxon>
        <taxon>Ixodidae</taxon>
        <taxon>Ixodinae</taxon>
        <taxon>Ixodes</taxon>
    </lineage>
</organism>
<protein>
    <submittedName>
        <fullName evidence="8">Putative gamma-interferon inducible lysosomal thiol reductase</fullName>
    </submittedName>
</protein>
<feature type="compositionally biased region" description="Basic and acidic residues" evidence="6">
    <location>
        <begin position="96"/>
        <end position="114"/>
    </location>
</feature>
<keyword evidence="5" id="KW-0325">Glycoprotein</keyword>
<evidence type="ECO:0000256" key="4">
    <source>
        <dbReference type="ARBA" id="ARBA00022729"/>
    </source>
</evidence>
<accession>A0A0K8RDJ7</accession>
<evidence type="ECO:0000313" key="8">
    <source>
        <dbReference type="EMBL" id="JAA69210.1"/>
    </source>
</evidence>
<evidence type="ECO:0000256" key="1">
    <source>
        <dbReference type="ARBA" id="ARBA00004613"/>
    </source>
</evidence>
<evidence type="ECO:0000256" key="6">
    <source>
        <dbReference type="SAM" id="MobiDB-lite"/>
    </source>
</evidence>
<keyword evidence="4 7" id="KW-0732">Signal</keyword>
<comment type="subcellular location">
    <subcellularLocation>
        <location evidence="1">Secreted</location>
    </subcellularLocation>
</comment>
<evidence type="ECO:0000256" key="5">
    <source>
        <dbReference type="ARBA" id="ARBA00023180"/>
    </source>
</evidence>
<dbReference type="PANTHER" id="PTHR13234:SF8">
    <property type="entry name" value="GAMMA-INTERFERON-INDUCIBLE LYSOSOMAL THIOL REDUCTASE"/>
    <property type="match status" value="1"/>
</dbReference>
<evidence type="ECO:0000256" key="7">
    <source>
        <dbReference type="SAM" id="SignalP"/>
    </source>
</evidence>
<dbReference type="PANTHER" id="PTHR13234">
    <property type="entry name" value="GAMMA-INTERFERON INDUCIBLE LYSOSOMAL THIOL REDUCTASE GILT"/>
    <property type="match status" value="1"/>
</dbReference>
<proteinExistence type="evidence at transcript level"/>
<keyword evidence="3" id="KW-0964">Secreted</keyword>
<sequence length="364" mass="40584">MILFRAQSTLLFFNVVLVSSTTALAGTIERGARFGASLSHPDIVSHEKSGTAYLNEDEGLNINSNTRAIPMSGKGHRQKKRSGDVDESFNEFSDPFEDRQGIGRFGDRVEDTGIRKPSSSTDDSIRQDTHSHHRASADMLEDSDDETSSRIPFASDKKAGNSSVHVSKAMVQITVIYESYCPYSRRFMYSQLWPAYHQLKEYLNVTLYPFGKAQISNDTDDDGNTATNVYCPHGVKECQGNTIETCVIKVVRETLKVIKIIACMSEDSAPDTAGKRCVMATGVEWSLIQSCVAKHGQEYLLEMGENTWKIEPDVMRVPLVVVDGETSNAVEVTAQKDLFALVCHRIDVDNLREPEACTARRRRR</sequence>
<evidence type="ECO:0000256" key="3">
    <source>
        <dbReference type="ARBA" id="ARBA00022525"/>
    </source>
</evidence>
<dbReference type="GO" id="GO:0016671">
    <property type="term" value="F:oxidoreductase activity, acting on a sulfur group of donors, disulfide as acceptor"/>
    <property type="evidence" value="ECO:0007669"/>
    <property type="project" value="InterPro"/>
</dbReference>
<dbReference type="GO" id="GO:0005576">
    <property type="term" value="C:extracellular region"/>
    <property type="evidence" value="ECO:0007669"/>
    <property type="project" value="UniProtKB-SubCell"/>
</dbReference>
<dbReference type="AlphaFoldDB" id="A0A0K8RDJ7"/>
<dbReference type="InterPro" id="IPR004911">
    <property type="entry name" value="Interferon-induced_GILT"/>
</dbReference>
<reference evidence="8" key="1">
    <citation type="submission" date="2012-12" db="EMBL/GenBank/DDBJ databases">
        <title>Identification and characterization of a phenylalanine ammonia-lyase gene family in Isatis indigotica Fort.</title>
        <authorList>
            <person name="Liu Q."/>
            <person name="Chen J."/>
            <person name="Zhou X."/>
            <person name="Di P."/>
            <person name="Xiao Y."/>
            <person name="Xuan H."/>
            <person name="Zhang L."/>
            <person name="Chen W."/>
        </authorList>
    </citation>
    <scope>NUCLEOTIDE SEQUENCE</scope>
    <source>
        <tissue evidence="8">Salivary gland</tissue>
    </source>
</reference>
<feature type="region of interest" description="Disordered" evidence="6">
    <location>
        <begin position="64"/>
        <end position="158"/>
    </location>
</feature>
<evidence type="ECO:0000256" key="2">
    <source>
        <dbReference type="ARBA" id="ARBA00005679"/>
    </source>
</evidence>